<keyword evidence="3" id="KW-1185">Reference proteome</keyword>
<keyword evidence="1" id="KW-0812">Transmembrane</keyword>
<dbReference type="KEGG" id="acht:bsdcttw_14480"/>
<evidence type="ECO:0000313" key="2">
    <source>
        <dbReference type="EMBL" id="BCJ98407.1"/>
    </source>
</evidence>
<sequence length="251" mass="29587">MLSLFLKFNGFAIILLMLLLFFISYYPVHKWHSSVRQMLKLLFSYNIIMVFLVVYELVIYLEHYKHLFLNKAFVFIFTLVYFGLWYFTSLVAKSETAKLVNEIISVLLTILFTAGTYISSLYLSSYPSLETLEKMYKNEQELEVALSTNSELIRNMLPSIFNYILTKIYLLILPFLCISLFSMVTISIKAYWLKRNNRHDIWDDIDDYSSENNAKSKIINCMDNIPDNITDETEILIYLIKQLKQGNIKED</sequence>
<feature type="transmembrane region" description="Helical" evidence="1">
    <location>
        <begin position="67"/>
        <end position="87"/>
    </location>
</feature>
<gene>
    <name evidence="2" type="ORF">bsdcttw_14480</name>
</gene>
<reference evidence="2 3" key="2">
    <citation type="submission" date="2020-08" db="EMBL/GenBank/DDBJ databases">
        <authorList>
            <person name="Ueki A."/>
            <person name="Tonouchi A."/>
        </authorList>
    </citation>
    <scope>NUCLEOTIDE SEQUENCE [LARGE SCALE GENOMIC DNA]</scope>
    <source>
        <strain evidence="2 3">CTTW</strain>
    </source>
</reference>
<feature type="transmembrane region" description="Helical" evidence="1">
    <location>
        <begin position="6"/>
        <end position="26"/>
    </location>
</feature>
<proteinExistence type="predicted"/>
<feature type="transmembrane region" description="Helical" evidence="1">
    <location>
        <begin position="168"/>
        <end position="192"/>
    </location>
</feature>
<protein>
    <submittedName>
        <fullName evidence="2">Uncharacterized protein</fullName>
    </submittedName>
</protein>
<keyword evidence="1" id="KW-1133">Transmembrane helix</keyword>
<evidence type="ECO:0000313" key="3">
    <source>
        <dbReference type="Proteomes" id="UP000515703"/>
    </source>
</evidence>
<dbReference type="EMBL" id="AP023368">
    <property type="protein sequence ID" value="BCJ98407.1"/>
    <property type="molecule type" value="Genomic_DNA"/>
</dbReference>
<accession>A0A7I8DL22</accession>
<dbReference type="Proteomes" id="UP000515703">
    <property type="component" value="Chromosome"/>
</dbReference>
<evidence type="ECO:0000256" key="1">
    <source>
        <dbReference type="SAM" id="Phobius"/>
    </source>
</evidence>
<organism evidence="2 3">
    <name type="scientific">Anaerocolumna chitinilytica</name>
    <dbReference type="NCBI Taxonomy" id="1727145"/>
    <lineage>
        <taxon>Bacteria</taxon>
        <taxon>Bacillati</taxon>
        <taxon>Bacillota</taxon>
        <taxon>Clostridia</taxon>
        <taxon>Lachnospirales</taxon>
        <taxon>Lachnospiraceae</taxon>
        <taxon>Anaerocolumna</taxon>
    </lineage>
</organism>
<feature type="transmembrane region" description="Helical" evidence="1">
    <location>
        <begin position="38"/>
        <end position="61"/>
    </location>
</feature>
<dbReference type="AlphaFoldDB" id="A0A7I8DL22"/>
<feature type="transmembrane region" description="Helical" evidence="1">
    <location>
        <begin position="99"/>
        <end position="123"/>
    </location>
</feature>
<keyword evidence="1" id="KW-0472">Membrane</keyword>
<name>A0A7I8DL22_9FIRM</name>
<reference evidence="2 3" key="1">
    <citation type="submission" date="2020-08" db="EMBL/GenBank/DDBJ databases">
        <title>Draft genome sequencing of an Anaerocolumna strain isolated from anoxic soil subjected to BSD treatment.</title>
        <authorList>
            <person name="Uek A."/>
            <person name="Tonouchi A."/>
        </authorList>
    </citation>
    <scope>NUCLEOTIDE SEQUENCE [LARGE SCALE GENOMIC DNA]</scope>
    <source>
        <strain evidence="2 3">CTTW</strain>
    </source>
</reference>